<dbReference type="Proteomes" id="UP001500689">
    <property type="component" value="Unassembled WGS sequence"/>
</dbReference>
<protein>
    <submittedName>
        <fullName evidence="1">Uncharacterized protein</fullName>
    </submittedName>
</protein>
<evidence type="ECO:0000313" key="1">
    <source>
        <dbReference type="EMBL" id="GAA3554215.1"/>
    </source>
</evidence>
<proteinExistence type="predicted"/>
<comment type="caution">
    <text evidence="1">The sequence shown here is derived from an EMBL/GenBank/DDBJ whole genome shotgun (WGS) entry which is preliminary data.</text>
</comment>
<reference evidence="2" key="1">
    <citation type="journal article" date="2019" name="Int. J. Syst. Evol. Microbiol.">
        <title>The Global Catalogue of Microorganisms (GCM) 10K type strain sequencing project: providing services to taxonomists for standard genome sequencing and annotation.</title>
        <authorList>
            <consortium name="The Broad Institute Genomics Platform"/>
            <consortium name="The Broad Institute Genome Sequencing Center for Infectious Disease"/>
            <person name="Wu L."/>
            <person name="Ma J."/>
        </authorList>
    </citation>
    <scope>NUCLEOTIDE SEQUENCE [LARGE SCALE GENOMIC DNA]</scope>
    <source>
        <strain evidence="2">JCM 16898</strain>
    </source>
</reference>
<name>A0ABP6WT39_9PSEU</name>
<organism evidence="1 2">
    <name type="scientific">Amycolatopsis ultiminotia</name>
    <dbReference type="NCBI Taxonomy" id="543629"/>
    <lineage>
        <taxon>Bacteria</taxon>
        <taxon>Bacillati</taxon>
        <taxon>Actinomycetota</taxon>
        <taxon>Actinomycetes</taxon>
        <taxon>Pseudonocardiales</taxon>
        <taxon>Pseudonocardiaceae</taxon>
        <taxon>Amycolatopsis</taxon>
    </lineage>
</organism>
<keyword evidence="2" id="KW-1185">Reference proteome</keyword>
<sequence length="74" mass="8234">MNAIYHSDMTVQSDKPNEALKLFQLAQFNLTTQDSRHERTQVLNAWLDVDSAHALAMLDHPGRARDLISSAGNG</sequence>
<accession>A0ABP6WT39</accession>
<dbReference type="EMBL" id="BAAAZN010000008">
    <property type="protein sequence ID" value="GAA3554215.1"/>
    <property type="molecule type" value="Genomic_DNA"/>
</dbReference>
<evidence type="ECO:0000313" key="2">
    <source>
        <dbReference type="Proteomes" id="UP001500689"/>
    </source>
</evidence>
<gene>
    <name evidence="1" type="ORF">GCM10022222_42340</name>
</gene>